<dbReference type="GO" id="GO:0009279">
    <property type="term" value="C:cell outer membrane"/>
    <property type="evidence" value="ECO:0007669"/>
    <property type="project" value="TreeGrafter"/>
</dbReference>
<evidence type="ECO:0000256" key="1">
    <source>
        <dbReference type="ARBA" id="ARBA00022729"/>
    </source>
</evidence>
<feature type="domain" description="TonB-dependent receptor plug" evidence="2">
    <location>
        <begin position="110"/>
        <end position="246"/>
    </location>
</feature>
<keyword evidence="4" id="KW-1185">Reference proteome</keyword>
<organism evidence="3 4">
    <name type="scientific">Empedobacter brevis NBRC 14943 = ATCC 43319</name>
    <dbReference type="NCBI Taxonomy" id="1218108"/>
    <lineage>
        <taxon>Bacteria</taxon>
        <taxon>Pseudomonadati</taxon>
        <taxon>Bacteroidota</taxon>
        <taxon>Flavobacteriia</taxon>
        <taxon>Flavobacteriales</taxon>
        <taxon>Weeksellaceae</taxon>
        <taxon>Empedobacter</taxon>
    </lineage>
</organism>
<dbReference type="GeneID" id="84648319"/>
<proteinExistence type="predicted"/>
<dbReference type="Pfam" id="PF07715">
    <property type="entry name" value="Plug"/>
    <property type="match status" value="1"/>
</dbReference>
<dbReference type="PANTHER" id="PTHR30069:SF29">
    <property type="entry name" value="HEMOGLOBIN AND HEMOGLOBIN-HAPTOGLOBIN-BINDING PROTEIN 1-RELATED"/>
    <property type="match status" value="1"/>
</dbReference>
<reference evidence="3 4" key="1">
    <citation type="submission" date="2019-07" db="EMBL/GenBank/DDBJ databases">
        <title>Whole genome shotgun sequence of Empedobacter brevis NBRC 14943.</title>
        <authorList>
            <person name="Hosoyama A."/>
            <person name="Uohara A."/>
            <person name="Ohji S."/>
            <person name="Ichikawa N."/>
        </authorList>
    </citation>
    <scope>NUCLEOTIDE SEQUENCE [LARGE SCALE GENOMIC DNA]</scope>
    <source>
        <strain evidence="3 4">NBRC 14943</strain>
    </source>
</reference>
<keyword evidence="3" id="KW-0176">Collagen</keyword>
<dbReference type="InterPro" id="IPR037066">
    <property type="entry name" value="Plug_dom_sf"/>
</dbReference>
<accession>A0A511NBM7</accession>
<dbReference type="PANTHER" id="PTHR30069">
    <property type="entry name" value="TONB-DEPENDENT OUTER MEMBRANE RECEPTOR"/>
    <property type="match status" value="1"/>
</dbReference>
<dbReference type="Proteomes" id="UP000321245">
    <property type="component" value="Unassembled WGS sequence"/>
</dbReference>
<dbReference type="SUPFAM" id="SSF56935">
    <property type="entry name" value="Porins"/>
    <property type="match status" value="1"/>
</dbReference>
<dbReference type="STRING" id="1218108.GCA_000382425_00010"/>
<dbReference type="InterPro" id="IPR039426">
    <property type="entry name" value="TonB-dep_rcpt-like"/>
</dbReference>
<name>A0A511NBM7_9FLAO</name>
<evidence type="ECO:0000313" key="3">
    <source>
        <dbReference type="EMBL" id="GEM50220.1"/>
    </source>
</evidence>
<comment type="caution">
    <text evidence="3">The sequence shown here is derived from an EMBL/GenBank/DDBJ whole genome shotgun (WGS) entry which is preliminary data.</text>
</comment>
<dbReference type="InterPro" id="IPR012910">
    <property type="entry name" value="Plug_dom"/>
</dbReference>
<sequence>MTFLTISVNAQDYSLEIKLENENRSLVSNIQVTVASSENGKITGYSDEHGVFKINKLKKGKYLLTIESIKISSINESLTVSSSTKKVYQITPKITELEELVVTAKESKGLTSVSIIDQKAMQHLQPSSFTDLLELLPGRRSADPVFNRANSIKLRETGIADSQNNYATSSLGTSFIIDNIPKNTNANLQYTEGQSLVINSGNSTGYADEKRNSSAKGVDMRAISTDQIERVEIVRGIPSVEYGDLTSGLVKIIRKRGQSNLEGRFKADAYSKMFYVGKGIELKNKLNFNFGVDFLDAKPDPVNDFENYKRITASFRAYKKWMRKESEIDWNLNLDYTGSIDNEKTDPDNSYGLIDRYKSTYNDISISSVFDWKFKQNSFIKGLNFYSSIAQQFDQINQTRLVQLSSAGAVPNSTSEGESYGVFLEPKYISHLKVDGKPIDLYLKLIGKFDWGWSNLRAGVEWKYAKNNGEGQVYDPLRPPSENMTSRNRSYKSIPAIQDLSFFLETNKKFKIQKHQVEILAGLRNITSPGIDKKYRLHGKYYVDPRINLQWKLPHFYINNNLLKLEITTGYGVHTKLPTLNMLYPENKYVDFVQLNYFHENPAYRRIHLKTYVIDNTNYELAAAVNKKWEIRTDLEYKNINFSFTYFEEQMSSGFRNMSDYKLFSYRKFSTEAINHNTINQAPDVENLPFTIESQLGTYSKQANGSSFNKKGIEFQLSTKRFSMINTRITMNGAWFKTQYKNSLPVYMRNDKITINGKPTPYLGVYLNDDGYQGERLTTNLMADTYIPVLKLEFSTSVQVMWFSSSKALPKNGTPIAYIDQSGTRHSYEEADKSDPNLKWLNLSYNDNAFRKMTTPFEMNVNFKVSKVFYENFRVSMFVNRLLNYYKQYEVDGKIIGRAGLTSPYFGMELNIKF</sequence>
<dbReference type="GO" id="GO:0044718">
    <property type="term" value="P:siderophore transmembrane transport"/>
    <property type="evidence" value="ECO:0007669"/>
    <property type="project" value="TreeGrafter"/>
</dbReference>
<evidence type="ECO:0000313" key="4">
    <source>
        <dbReference type="Proteomes" id="UP000321245"/>
    </source>
</evidence>
<keyword evidence="1" id="KW-0732">Signal</keyword>
<dbReference type="AlphaFoldDB" id="A0A511NBM7"/>
<gene>
    <name evidence="3" type="ORF">EB1_00100</name>
</gene>
<dbReference type="Gene3D" id="2.170.130.10">
    <property type="entry name" value="TonB-dependent receptor, plug domain"/>
    <property type="match status" value="1"/>
</dbReference>
<dbReference type="RefSeq" id="WP_019973506.1">
    <property type="nucleotide sequence ID" value="NZ_BJXC01000001.1"/>
</dbReference>
<evidence type="ECO:0000259" key="2">
    <source>
        <dbReference type="Pfam" id="PF07715"/>
    </source>
</evidence>
<dbReference type="GO" id="GO:0015344">
    <property type="term" value="F:siderophore uptake transmembrane transporter activity"/>
    <property type="evidence" value="ECO:0007669"/>
    <property type="project" value="TreeGrafter"/>
</dbReference>
<protein>
    <submittedName>
        <fullName evidence="3">Collagen-binding protein</fullName>
    </submittedName>
</protein>
<dbReference type="EMBL" id="BJXC01000001">
    <property type="protein sequence ID" value="GEM50220.1"/>
    <property type="molecule type" value="Genomic_DNA"/>
</dbReference>
<dbReference type="SUPFAM" id="SSF49478">
    <property type="entry name" value="Cna protein B-type domain"/>
    <property type="match status" value="1"/>
</dbReference>